<proteinExistence type="inferred from homology"/>
<dbReference type="InterPro" id="IPR002575">
    <property type="entry name" value="Aminoglycoside_PTrfase"/>
</dbReference>
<gene>
    <name evidence="3" type="ORF">H7313_02000</name>
</gene>
<dbReference type="Proteomes" id="UP000587396">
    <property type="component" value="Unassembled WGS sequence"/>
</dbReference>
<dbReference type="EMBL" id="JACMSE010000001">
    <property type="protein sequence ID" value="MBC2888126.1"/>
    <property type="molecule type" value="Genomic_DNA"/>
</dbReference>
<accession>A0A842JBC2</accession>
<sequence>MPPQLQATGGATGLAAFAAYSKGSLAPWWLFQGVCDAWGFDVFSTELRLITVSENATYLVVCRDKPFGVVRVSQPGYVGGPVAVASEIAWVEALHAVEGVNVVDDIPTAAGFKVATVSDGSGTEWACVCTGFVEGVVLEDLPDPSSFYRTIGRWAALFHAHARTWHRPDGFERFNWDLTDMVGERPRWGRWEDKQLAPGEFDLFKRAETAALRVMEHVPRTSKTWGLIHADLRPSNVIASVDGSLTVIDFDDCGFSYYLYDYAAALSFVEHEPYAPAMAKEWVAGYGEVAPLSDEDLACASALSMIRRLQMVGWTTNHYADALPDGLYDAQVPGTVYCAERYLQSPTWLLE</sequence>
<dbReference type="Gene3D" id="3.90.1200.10">
    <property type="match status" value="1"/>
</dbReference>
<comment type="similarity">
    <text evidence="1">Belongs to the pseudomonas-type ThrB family.</text>
</comment>
<dbReference type="InterPro" id="IPR050249">
    <property type="entry name" value="Pseudomonas-type_ThrB"/>
</dbReference>
<dbReference type="PANTHER" id="PTHR21064:SF6">
    <property type="entry name" value="AMINOGLYCOSIDE PHOSPHOTRANSFERASE DOMAIN-CONTAINING PROTEIN"/>
    <property type="match status" value="1"/>
</dbReference>
<feature type="domain" description="Aminoglycoside phosphotransferase" evidence="2">
    <location>
        <begin position="54"/>
        <end position="288"/>
    </location>
</feature>
<protein>
    <submittedName>
        <fullName evidence="3">Phosphotransferase</fullName>
    </submittedName>
</protein>
<dbReference type="PANTHER" id="PTHR21064">
    <property type="entry name" value="AMINOGLYCOSIDE PHOSPHOTRANSFERASE DOMAIN-CONTAINING PROTEIN-RELATED"/>
    <property type="match status" value="1"/>
</dbReference>
<dbReference type="GO" id="GO:0009088">
    <property type="term" value="P:threonine biosynthetic process"/>
    <property type="evidence" value="ECO:0007669"/>
    <property type="project" value="TreeGrafter"/>
</dbReference>
<dbReference type="SUPFAM" id="SSF56112">
    <property type="entry name" value="Protein kinase-like (PK-like)"/>
    <property type="match status" value="1"/>
</dbReference>
<comment type="caution">
    <text evidence="3">The sequence shown here is derived from an EMBL/GenBank/DDBJ whole genome shotgun (WGS) entry which is preliminary data.</text>
</comment>
<evidence type="ECO:0000256" key="1">
    <source>
        <dbReference type="ARBA" id="ARBA00038240"/>
    </source>
</evidence>
<evidence type="ECO:0000313" key="3">
    <source>
        <dbReference type="EMBL" id="MBC2888126.1"/>
    </source>
</evidence>
<dbReference type="AlphaFoldDB" id="A0A842JBC2"/>
<name>A0A842JBC2_9ACTN</name>
<dbReference type="InterPro" id="IPR011009">
    <property type="entry name" value="Kinase-like_dom_sf"/>
</dbReference>
<reference evidence="3 4" key="1">
    <citation type="submission" date="2020-08" db="EMBL/GenBank/DDBJ databases">
        <authorList>
            <person name="Liu C."/>
            <person name="Sun Q."/>
        </authorList>
    </citation>
    <scope>NUCLEOTIDE SEQUENCE [LARGE SCALE GENOMIC DNA]</scope>
    <source>
        <strain evidence="3 4">N22</strain>
    </source>
</reference>
<dbReference type="Pfam" id="PF01636">
    <property type="entry name" value="APH"/>
    <property type="match status" value="1"/>
</dbReference>
<dbReference type="GO" id="GO:0004413">
    <property type="term" value="F:homoserine kinase activity"/>
    <property type="evidence" value="ECO:0007669"/>
    <property type="project" value="TreeGrafter"/>
</dbReference>
<evidence type="ECO:0000259" key="2">
    <source>
        <dbReference type="Pfam" id="PF01636"/>
    </source>
</evidence>
<evidence type="ECO:0000313" key="4">
    <source>
        <dbReference type="Proteomes" id="UP000587396"/>
    </source>
</evidence>
<keyword evidence="3" id="KW-0808">Transferase</keyword>
<organism evidence="3 4">
    <name type="scientific">Gordonibacter massiliensis</name>
    <name type="common">ex Traore et al. 2017</name>
    <dbReference type="NCBI Taxonomy" id="1841863"/>
    <lineage>
        <taxon>Bacteria</taxon>
        <taxon>Bacillati</taxon>
        <taxon>Actinomycetota</taxon>
        <taxon>Coriobacteriia</taxon>
        <taxon>Eggerthellales</taxon>
        <taxon>Eggerthellaceae</taxon>
        <taxon>Gordonibacter</taxon>
    </lineage>
</organism>
<keyword evidence="4" id="KW-1185">Reference proteome</keyword>